<evidence type="ECO:0000313" key="1">
    <source>
        <dbReference type="EMBL" id="GAU24651.1"/>
    </source>
</evidence>
<dbReference type="Proteomes" id="UP000242715">
    <property type="component" value="Unassembled WGS sequence"/>
</dbReference>
<accession>A0A2Z6LYB8</accession>
<reference evidence="2" key="1">
    <citation type="journal article" date="2017" name="Front. Plant Sci.">
        <title>Climate Clever Clovers: New Paradigm to Reduce the Environmental Footprint of Ruminants by Breeding Low Methanogenic Forages Utilizing Haplotype Variation.</title>
        <authorList>
            <person name="Kaur P."/>
            <person name="Appels R."/>
            <person name="Bayer P.E."/>
            <person name="Keeble-Gagnere G."/>
            <person name="Wang J."/>
            <person name="Hirakawa H."/>
            <person name="Shirasawa K."/>
            <person name="Vercoe P."/>
            <person name="Stefanova K."/>
            <person name="Durmic Z."/>
            <person name="Nichols P."/>
            <person name="Revell C."/>
            <person name="Isobe S.N."/>
            <person name="Edwards D."/>
            <person name="Erskine W."/>
        </authorList>
    </citation>
    <scope>NUCLEOTIDE SEQUENCE [LARGE SCALE GENOMIC DNA]</scope>
    <source>
        <strain evidence="2">cv. Daliak</strain>
    </source>
</reference>
<gene>
    <name evidence="1" type="ORF">TSUD_208770</name>
</gene>
<dbReference type="AlphaFoldDB" id="A0A2Z6LYB8"/>
<protein>
    <submittedName>
        <fullName evidence="1">Uncharacterized protein</fullName>
    </submittedName>
</protein>
<evidence type="ECO:0000313" key="2">
    <source>
        <dbReference type="Proteomes" id="UP000242715"/>
    </source>
</evidence>
<proteinExistence type="predicted"/>
<name>A0A2Z6LYB8_TRISU</name>
<dbReference type="EMBL" id="DF973294">
    <property type="protein sequence ID" value="GAU24651.1"/>
    <property type="molecule type" value="Genomic_DNA"/>
</dbReference>
<keyword evidence="2" id="KW-1185">Reference proteome</keyword>
<organism evidence="1 2">
    <name type="scientific">Trifolium subterraneum</name>
    <name type="common">Subterranean clover</name>
    <dbReference type="NCBI Taxonomy" id="3900"/>
    <lineage>
        <taxon>Eukaryota</taxon>
        <taxon>Viridiplantae</taxon>
        <taxon>Streptophyta</taxon>
        <taxon>Embryophyta</taxon>
        <taxon>Tracheophyta</taxon>
        <taxon>Spermatophyta</taxon>
        <taxon>Magnoliopsida</taxon>
        <taxon>eudicotyledons</taxon>
        <taxon>Gunneridae</taxon>
        <taxon>Pentapetalae</taxon>
        <taxon>rosids</taxon>
        <taxon>fabids</taxon>
        <taxon>Fabales</taxon>
        <taxon>Fabaceae</taxon>
        <taxon>Papilionoideae</taxon>
        <taxon>50 kb inversion clade</taxon>
        <taxon>NPAAA clade</taxon>
        <taxon>Hologalegina</taxon>
        <taxon>IRL clade</taxon>
        <taxon>Trifolieae</taxon>
        <taxon>Trifolium</taxon>
    </lineage>
</organism>
<sequence>MNSEAVENESEKCGWNLKGNGEEKGLWFFRVLKVIFGKERNGVEKKQEGRNCNSKQEIRFN</sequence>